<name>A0A392M3Z1_9FABA</name>
<keyword evidence="2" id="KW-1185">Reference proteome</keyword>
<reference evidence="1 2" key="1">
    <citation type="journal article" date="2018" name="Front. Plant Sci.">
        <title>Red Clover (Trifolium pratense) and Zigzag Clover (T. medium) - A Picture of Genomic Similarities and Differences.</title>
        <authorList>
            <person name="Dluhosova J."/>
            <person name="Istvanek J."/>
            <person name="Nedelnik J."/>
            <person name="Repkova J."/>
        </authorList>
    </citation>
    <scope>NUCLEOTIDE SEQUENCE [LARGE SCALE GENOMIC DNA]</scope>
    <source>
        <strain evidence="2">cv. 10/8</strain>
        <tissue evidence="1">Leaf</tissue>
    </source>
</reference>
<feature type="non-terminal residue" evidence="1">
    <location>
        <position position="1"/>
    </location>
</feature>
<dbReference type="InterPro" id="IPR012340">
    <property type="entry name" value="NA-bd_OB-fold"/>
</dbReference>
<evidence type="ECO:0000313" key="2">
    <source>
        <dbReference type="Proteomes" id="UP000265520"/>
    </source>
</evidence>
<accession>A0A392M3Z1</accession>
<dbReference type="Proteomes" id="UP000265520">
    <property type="component" value="Unassembled WGS sequence"/>
</dbReference>
<protein>
    <submittedName>
        <fullName evidence="1">Replication factor A protein</fullName>
    </submittedName>
</protein>
<gene>
    <name evidence="1" type="ORF">A2U01_0002914</name>
</gene>
<sequence>VIGVMAEISAEREYVRDGKITKMVIVELTDHSGKGECALFGDYVDELNKKMGNSASGLPIVIVQFAKTRHLSKMLSIPQGFWLIQIFSKLKFKNSIALHGIESDTTVPLTGVKRICVDPIIIQAFCSQGAFSTPTKTMSDAIDLDSDGLSNDTEVGEDSHSLEFVNDTEGESDVAMTVKRNLSKVFDGVAMVEAKIPLKKVKIEKE</sequence>
<organism evidence="1 2">
    <name type="scientific">Trifolium medium</name>
    <dbReference type="NCBI Taxonomy" id="97028"/>
    <lineage>
        <taxon>Eukaryota</taxon>
        <taxon>Viridiplantae</taxon>
        <taxon>Streptophyta</taxon>
        <taxon>Embryophyta</taxon>
        <taxon>Tracheophyta</taxon>
        <taxon>Spermatophyta</taxon>
        <taxon>Magnoliopsida</taxon>
        <taxon>eudicotyledons</taxon>
        <taxon>Gunneridae</taxon>
        <taxon>Pentapetalae</taxon>
        <taxon>rosids</taxon>
        <taxon>fabids</taxon>
        <taxon>Fabales</taxon>
        <taxon>Fabaceae</taxon>
        <taxon>Papilionoideae</taxon>
        <taxon>50 kb inversion clade</taxon>
        <taxon>NPAAA clade</taxon>
        <taxon>Hologalegina</taxon>
        <taxon>IRL clade</taxon>
        <taxon>Trifolieae</taxon>
        <taxon>Trifolium</taxon>
    </lineage>
</organism>
<dbReference type="AlphaFoldDB" id="A0A392M3Z1"/>
<comment type="caution">
    <text evidence="1">The sequence shown here is derived from an EMBL/GenBank/DDBJ whole genome shotgun (WGS) entry which is preliminary data.</text>
</comment>
<evidence type="ECO:0000313" key="1">
    <source>
        <dbReference type="EMBL" id="MCH82117.1"/>
    </source>
</evidence>
<proteinExistence type="predicted"/>
<dbReference type="EMBL" id="LXQA010003228">
    <property type="protein sequence ID" value="MCH82117.1"/>
    <property type="molecule type" value="Genomic_DNA"/>
</dbReference>
<dbReference type="Gene3D" id="2.40.50.140">
    <property type="entry name" value="Nucleic acid-binding proteins"/>
    <property type="match status" value="1"/>
</dbReference>